<keyword evidence="3" id="KW-1185">Reference proteome</keyword>
<comment type="caution">
    <text evidence="2">The sequence shown here is derived from an EMBL/GenBank/DDBJ whole genome shotgun (WGS) entry which is preliminary data.</text>
</comment>
<proteinExistence type="predicted"/>
<sequence length="77" mass="8253">MTQESAPWTAWPPGVRVVVRRRLAEGGLSDVLGDLLETGPEGVRVRTRRGEVTVPAADIVLGKVVPPPPLPRHLRGG</sequence>
<organism evidence="2 3">
    <name type="scientific">Actinotalea ferrariae CF5-4</name>
    <dbReference type="NCBI Taxonomy" id="948458"/>
    <lineage>
        <taxon>Bacteria</taxon>
        <taxon>Bacillati</taxon>
        <taxon>Actinomycetota</taxon>
        <taxon>Actinomycetes</taxon>
        <taxon>Micrococcales</taxon>
        <taxon>Cellulomonadaceae</taxon>
        <taxon>Actinotalea</taxon>
    </lineage>
</organism>
<dbReference type="Proteomes" id="UP000019753">
    <property type="component" value="Unassembled WGS sequence"/>
</dbReference>
<evidence type="ECO:0000259" key="1">
    <source>
        <dbReference type="Pfam" id="PF24551"/>
    </source>
</evidence>
<dbReference type="Pfam" id="PF24551">
    <property type="entry name" value="SH3_Rv0428c"/>
    <property type="match status" value="1"/>
</dbReference>
<accession>A0A021VV16</accession>
<dbReference type="EMBL" id="AXCW01000063">
    <property type="protein sequence ID" value="EYR63870.1"/>
    <property type="molecule type" value="Genomic_DNA"/>
</dbReference>
<name>A0A021VV16_9CELL</name>
<gene>
    <name evidence="2" type="ORF">N866_17550</name>
</gene>
<evidence type="ECO:0000313" key="2">
    <source>
        <dbReference type="EMBL" id="EYR63870.1"/>
    </source>
</evidence>
<evidence type="ECO:0000313" key="3">
    <source>
        <dbReference type="Proteomes" id="UP000019753"/>
    </source>
</evidence>
<dbReference type="AlphaFoldDB" id="A0A021VV16"/>
<dbReference type="InterPro" id="IPR056934">
    <property type="entry name" value="SH3_Rv0428c"/>
</dbReference>
<reference evidence="2 3" key="1">
    <citation type="submission" date="2014-01" db="EMBL/GenBank/DDBJ databases">
        <title>Actinotalea ferrariae CF5-4.</title>
        <authorList>
            <person name="Chen F."/>
            <person name="Li Y."/>
            <person name="Wang G."/>
        </authorList>
    </citation>
    <scope>NUCLEOTIDE SEQUENCE [LARGE SCALE GENOMIC DNA]</scope>
    <source>
        <strain evidence="2 3">CF5-4</strain>
    </source>
</reference>
<dbReference type="RefSeq" id="WP_034224959.1">
    <property type="nucleotide sequence ID" value="NZ_AXCW01000063.1"/>
</dbReference>
<feature type="domain" description="Histone acetyltransferase Rv0428c-like SH3" evidence="1">
    <location>
        <begin position="12"/>
        <end position="61"/>
    </location>
</feature>
<protein>
    <recommendedName>
        <fullName evidence="1">Histone acetyltransferase Rv0428c-like SH3 domain-containing protein</fullName>
    </recommendedName>
</protein>